<dbReference type="InterPro" id="IPR011335">
    <property type="entry name" value="Restrct_endonuc-II-like"/>
</dbReference>
<dbReference type="Gene3D" id="1.10.10.160">
    <property type="match status" value="1"/>
</dbReference>
<dbReference type="Pfam" id="PF04257">
    <property type="entry name" value="Exonuc_V_gamma"/>
    <property type="match status" value="1"/>
</dbReference>
<evidence type="ECO:0000256" key="4">
    <source>
        <dbReference type="ARBA" id="ARBA00022801"/>
    </source>
</evidence>
<dbReference type="GO" id="GO:0009338">
    <property type="term" value="C:exodeoxyribonuclease V complex"/>
    <property type="evidence" value="ECO:0007669"/>
    <property type="project" value="InterPro"/>
</dbReference>
<keyword evidence="3 10" id="KW-0227">DNA damage</keyword>
<evidence type="ECO:0000313" key="13">
    <source>
        <dbReference type="Proteomes" id="UP000563050"/>
    </source>
</evidence>
<feature type="domain" description="RecC C-terminal" evidence="11">
    <location>
        <begin position="890"/>
        <end position="1140"/>
    </location>
</feature>
<comment type="subunit">
    <text evidence="10">Heterotrimer of RecB, RecC and RecD. All subunits contribute to DNA-binding.</text>
</comment>
<keyword evidence="4 10" id="KW-0378">Hydrolase</keyword>
<dbReference type="Proteomes" id="UP000563050">
    <property type="component" value="Unassembled WGS sequence"/>
</dbReference>
<evidence type="ECO:0000256" key="5">
    <source>
        <dbReference type="ARBA" id="ARBA00022806"/>
    </source>
</evidence>
<dbReference type="GO" id="GO:0003678">
    <property type="term" value="F:DNA helicase activity"/>
    <property type="evidence" value="ECO:0007669"/>
    <property type="project" value="UniProtKB-UniRule"/>
</dbReference>
<dbReference type="NCBIfam" id="TIGR01450">
    <property type="entry name" value="recC"/>
    <property type="match status" value="1"/>
</dbReference>
<dbReference type="InterPro" id="IPR013986">
    <property type="entry name" value="DExx_box_DNA_helicase_dom_sf"/>
</dbReference>
<sequence length="1247" mass="139102">MMDYRFGTQGRNRAMPLDLQGPALEPGFMVIHGNRLEALRDLTVAWLRHHPLGPLEDEVILVQSNGISQWLKLALAADPPQGAGIAAAMDVTLPARYLWQAYRAVLTQQDGPDAVPPASPLDKPRLVWRLMRLLPELTDDATFAPLARFLADDADRRKRHQLAERLADLFDQYQVYRADWLAAWAEGRDELIDARGQARPLAEDQRWQPALWRRLRDDIGEAGLASSRAWVHTRFLEACRELTPESLQRGSGKGRPKDLPRRVVVFGISSLPRQTLEALAAVSKVTQVLLCVHNPCRHYWADIIEHKDLLRAARRRQRHRPGMPLELDDTQLHLHAQPLLAAWGKQGRDYLRLLDEFDDQAAYRALFDAEALRIDLFDSPLEQAEVPGLLQQLQDDILELRPPQETREAWPAVDPARDRSLRFHVAHSPLREVEILHDQLLAAFDADPTLRPRDVLVMVPDIDTYAAAVQAVFGRLAPDDPRHIPFTLSDQTSRHRQPLLVALEALLHLPESRLTVSDLLDLLEVPALRGRFGLDADALPVLRRWIEGAGIRWGLNATQRARLDLPGGLTANTWAFGLRRLLLGYAVGDTADGPWHDIEPFGDIGGLEAALAGPLMDLLDVLEAQWRALSEPADVPTWCRRLRALMAACFAAEDEADLTTLSRLEELLEEWQETSEDARLTEALPLSVVREHWLGQLDEANLSQRFLAGAVNVATLMPMRAIPFRHVCLLGMNDGEYPRVQRPLDIDLMGHDYRPGDRSRREDDRYLFLEALLSARDSLMISWVGRSIHDNEPRPPSVLLGQLRDHLAAGWRLAGREHEDDAGQALVDALTTEHPLQPFSRKYFRAGSGAVESFGDNARLFTYAEEWRAVHQAAPDAVADGVLPPMELDTSLPLARLSGFLKDPVKAFFTTRLGVYLEREALESPDHEPFALDGLDHWQLQQALIEAGRRAVDDGASPTPAVHDTLARLEREGRLAMGGFAELMRAHLVEPLDDLFEAYAEKLEAWPHAWETPASVSLELATADGPLSTDSLRVEDWLDGLRENDAGERCRLVLMTSSLVNKGKYNWKHWLAPWVGHLAGQLALGPMTTVLLSRAGGGTLAPLDAADARQHLKAIARAWRAGMTAPLPLARDTAFAWHEKGGDESALARVFGSDGSSQTSKAEEADLKAWKAAARVFEGDDYTAGERDRDPYLARQWRDLASLVRHEAAGRRFTELTAALYAPLHDVVKSKGSDRKNGGKGQGGKAS</sequence>
<keyword evidence="1 10" id="KW-0540">Nuclease</keyword>
<dbReference type="PANTHER" id="PTHR30591">
    <property type="entry name" value="RECBCD ENZYME SUBUNIT RECC"/>
    <property type="match status" value="1"/>
</dbReference>
<dbReference type="GO" id="GO:0008854">
    <property type="term" value="F:exodeoxyribonuclease V activity"/>
    <property type="evidence" value="ECO:0007669"/>
    <property type="project" value="InterPro"/>
</dbReference>
<dbReference type="PANTHER" id="PTHR30591:SF1">
    <property type="entry name" value="RECBCD ENZYME SUBUNIT RECC"/>
    <property type="match status" value="1"/>
</dbReference>
<dbReference type="HAMAP" id="MF_01486">
    <property type="entry name" value="RecC"/>
    <property type="match status" value="1"/>
</dbReference>
<keyword evidence="2 10" id="KW-0547">Nucleotide-binding</keyword>
<gene>
    <name evidence="10" type="primary">recC</name>
    <name evidence="12" type="ORF">FHR95_002601</name>
</gene>
<evidence type="ECO:0000256" key="2">
    <source>
        <dbReference type="ARBA" id="ARBA00022741"/>
    </source>
</evidence>
<dbReference type="GO" id="GO:0005524">
    <property type="term" value="F:ATP binding"/>
    <property type="evidence" value="ECO:0007669"/>
    <property type="project" value="UniProtKB-UniRule"/>
</dbReference>
<protein>
    <recommendedName>
        <fullName evidence="10">RecBCD enzyme subunit RecC</fullName>
    </recommendedName>
    <alternativeName>
        <fullName evidence="10">Exonuclease V subunit RecC</fullName>
        <shortName evidence="10">ExoV subunit RecC</shortName>
    </alternativeName>
    <alternativeName>
        <fullName evidence="10">Helicase/nuclease RecBCD subunit RecC</fullName>
    </alternativeName>
</protein>
<keyword evidence="8 10" id="KW-0238">DNA-binding</keyword>
<proteinExistence type="inferred from homology"/>
<dbReference type="EMBL" id="JACHXQ010000009">
    <property type="protein sequence ID" value="MBB3185021.1"/>
    <property type="molecule type" value="Genomic_DNA"/>
</dbReference>
<dbReference type="Gene3D" id="1.10.10.990">
    <property type="match status" value="1"/>
</dbReference>
<accession>A0A7W5DLE2</accession>
<evidence type="ECO:0000256" key="7">
    <source>
        <dbReference type="ARBA" id="ARBA00022840"/>
    </source>
</evidence>
<name>A0A7W5DLE2_9GAMM</name>
<dbReference type="SUPFAM" id="SSF52540">
    <property type="entry name" value="P-loop containing nucleoside triphosphate hydrolases"/>
    <property type="match status" value="2"/>
</dbReference>
<dbReference type="PIRSF" id="PIRSF000980">
    <property type="entry name" value="RecC"/>
    <property type="match status" value="1"/>
</dbReference>
<comment type="function">
    <text evidence="10">A helicase/nuclease that prepares dsDNA breaks (DSB) for recombinational DNA repair. Binds to DSBs and unwinds DNA via a highly rapid and processive ATP-dependent bidirectional helicase activity. Unwinds dsDNA until it encounters a Chi (crossover hotspot instigator) sequence from the 3' direction. Cuts ssDNA a few nucleotides 3' to the Chi site. The properties and activities of the enzyme are changed at Chi. The Chi-altered holoenzyme produces a long 3'-ssDNA overhang and facilitates RecA-binding to the ssDNA for homologous DNA recombination and repair. Holoenzyme degrades any linearized DNA that is unable to undergo homologous recombination. In the holoenzyme this subunit recognizes the wild-type Chi sequence, and when added to isolated RecB increases its ATP-dependent helicase processivity.</text>
</comment>
<evidence type="ECO:0000256" key="10">
    <source>
        <dbReference type="HAMAP-Rule" id="MF_01486"/>
    </source>
</evidence>
<evidence type="ECO:0000256" key="1">
    <source>
        <dbReference type="ARBA" id="ARBA00022722"/>
    </source>
</evidence>
<dbReference type="Gene3D" id="3.40.50.300">
    <property type="entry name" value="P-loop containing nucleotide triphosphate hydrolases"/>
    <property type="match status" value="2"/>
</dbReference>
<evidence type="ECO:0000256" key="8">
    <source>
        <dbReference type="ARBA" id="ARBA00023125"/>
    </source>
</evidence>
<organism evidence="12 13">
    <name type="scientific">Halomonas fontilapidosi</name>
    <dbReference type="NCBI Taxonomy" id="616675"/>
    <lineage>
        <taxon>Bacteria</taxon>
        <taxon>Pseudomonadati</taxon>
        <taxon>Pseudomonadota</taxon>
        <taxon>Gammaproteobacteria</taxon>
        <taxon>Oceanospirillales</taxon>
        <taxon>Halomonadaceae</taxon>
        <taxon>Halomonas</taxon>
    </lineage>
</organism>
<keyword evidence="13" id="KW-1185">Reference proteome</keyword>
<dbReference type="SUPFAM" id="SSF52980">
    <property type="entry name" value="Restriction endonuclease-like"/>
    <property type="match status" value="1"/>
</dbReference>
<evidence type="ECO:0000256" key="3">
    <source>
        <dbReference type="ARBA" id="ARBA00022763"/>
    </source>
</evidence>
<dbReference type="Pfam" id="PF17946">
    <property type="entry name" value="RecC_C"/>
    <property type="match status" value="1"/>
</dbReference>
<reference evidence="12 13" key="1">
    <citation type="submission" date="2020-08" db="EMBL/GenBank/DDBJ databases">
        <title>Genomic Encyclopedia of Type Strains, Phase III (KMG-III): the genomes of soil and plant-associated and newly described type strains.</title>
        <authorList>
            <person name="Whitman W."/>
        </authorList>
    </citation>
    <scope>NUCLEOTIDE SEQUENCE [LARGE SCALE GENOMIC DNA]</scope>
    <source>
        <strain evidence="12 13">CECT 7341</strain>
    </source>
</reference>
<evidence type="ECO:0000256" key="6">
    <source>
        <dbReference type="ARBA" id="ARBA00022839"/>
    </source>
</evidence>
<dbReference type="Gene3D" id="3.40.50.10930">
    <property type="match status" value="1"/>
</dbReference>
<dbReference type="InterPro" id="IPR041500">
    <property type="entry name" value="RecC_C"/>
</dbReference>
<dbReference type="GO" id="GO:0003677">
    <property type="term" value="F:DNA binding"/>
    <property type="evidence" value="ECO:0007669"/>
    <property type="project" value="UniProtKB-UniRule"/>
</dbReference>
<keyword evidence="6 10" id="KW-0269">Exonuclease</keyword>
<keyword evidence="5 10" id="KW-0347">Helicase</keyword>
<dbReference type="AlphaFoldDB" id="A0A7W5DLE2"/>
<dbReference type="InterPro" id="IPR006697">
    <property type="entry name" value="RecC"/>
</dbReference>
<evidence type="ECO:0000313" key="12">
    <source>
        <dbReference type="EMBL" id="MBB3185021.1"/>
    </source>
</evidence>
<keyword evidence="7 10" id="KW-0067">ATP-binding</keyword>
<comment type="miscellaneous">
    <text evidence="10">In the RecBCD complex, RecB has a slow 3'-5' helicase, an exonuclease activity and loads RecA onto ssDNA, RecD has a fast 5'-3' helicase activity, while RecC stimulates the ATPase and processivity of the RecB helicase and contributes to recognition of the Chi site.</text>
</comment>
<evidence type="ECO:0000256" key="9">
    <source>
        <dbReference type="ARBA" id="ARBA00023204"/>
    </source>
</evidence>
<comment type="similarity">
    <text evidence="10">Belongs to the RecC family.</text>
</comment>
<dbReference type="InterPro" id="IPR027417">
    <property type="entry name" value="P-loop_NTPase"/>
</dbReference>
<dbReference type="GO" id="GO:0000724">
    <property type="term" value="P:double-strand break repair via homologous recombination"/>
    <property type="evidence" value="ECO:0007669"/>
    <property type="project" value="UniProtKB-UniRule"/>
</dbReference>
<comment type="caution">
    <text evidence="12">The sequence shown here is derived from an EMBL/GenBank/DDBJ whole genome shotgun (WGS) entry which is preliminary data.</text>
</comment>
<keyword evidence="9 10" id="KW-0234">DNA repair</keyword>
<evidence type="ECO:0000259" key="11">
    <source>
        <dbReference type="Pfam" id="PF17946"/>
    </source>
</evidence>